<evidence type="ECO:0000259" key="2">
    <source>
        <dbReference type="Pfam" id="PF05229"/>
    </source>
</evidence>
<feature type="signal peptide" evidence="1">
    <location>
        <begin position="1"/>
        <end position="21"/>
    </location>
</feature>
<evidence type="ECO:0000256" key="1">
    <source>
        <dbReference type="SAM" id="SignalP"/>
    </source>
</evidence>
<organism evidence="3 4">
    <name type="scientific">Rhizobium skierniewicense</name>
    <dbReference type="NCBI Taxonomy" id="984260"/>
    <lineage>
        <taxon>Bacteria</taxon>
        <taxon>Pseudomonadati</taxon>
        <taxon>Pseudomonadota</taxon>
        <taxon>Alphaproteobacteria</taxon>
        <taxon>Hyphomicrobiales</taxon>
        <taxon>Rhizobiaceae</taxon>
        <taxon>Rhizobium/Agrobacterium group</taxon>
        <taxon>Rhizobium</taxon>
    </lineage>
</organism>
<reference evidence="3 4" key="1">
    <citation type="submission" date="2020-08" db="EMBL/GenBank/DDBJ databases">
        <title>Genomic Encyclopedia of Type Strains, Phase IV (KMG-IV): sequencing the most valuable type-strain genomes for metagenomic binning, comparative biology and taxonomic classification.</title>
        <authorList>
            <person name="Goeker M."/>
        </authorList>
    </citation>
    <scope>NUCLEOTIDE SEQUENCE [LARGE SCALE GENOMIC DNA]</scope>
    <source>
        <strain evidence="3 4">DSM 26438</strain>
    </source>
</reference>
<name>A0A7W6CCZ0_9HYPH</name>
<comment type="caution">
    <text evidence="3">The sequence shown here is derived from an EMBL/GenBank/DDBJ whole genome shotgun (WGS) entry which is preliminary data.</text>
</comment>
<keyword evidence="1" id="KW-0732">Signal</keyword>
<evidence type="ECO:0000313" key="4">
    <source>
        <dbReference type="Proteomes" id="UP000565286"/>
    </source>
</evidence>
<accession>A0A7W6CCZ0</accession>
<feature type="chain" id="PRO_5030775087" evidence="1">
    <location>
        <begin position="22"/>
        <end position="319"/>
    </location>
</feature>
<dbReference type="SMART" id="SM00972">
    <property type="entry name" value="SCPU"/>
    <property type="match status" value="2"/>
</dbReference>
<proteinExistence type="predicted"/>
<dbReference type="RefSeq" id="WP_174155656.1">
    <property type="nucleotide sequence ID" value="NZ_JAAMCM010000021.1"/>
</dbReference>
<protein>
    <submittedName>
        <fullName evidence="3">Spore coat protein U-like protein</fullName>
    </submittedName>
</protein>
<gene>
    <name evidence="3" type="ORF">GGQ73_004122</name>
</gene>
<dbReference type="InterPro" id="IPR007893">
    <property type="entry name" value="Spore_coat_U/FanG"/>
</dbReference>
<evidence type="ECO:0000313" key="3">
    <source>
        <dbReference type="EMBL" id="MBB3948148.1"/>
    </source>
</evidence>
<dbReference type="PANTHER" id="PTHR37089">
    <property type="entry name" value="PROTEIN U-RELATED"/>
    <property type="match status" value="1"/>
</dbReference>
<dbReference type="EMBL" id="JACIDV010000015">
    <property type="protein sequence ID" value="MBB3948148.1"/>
    <property type="molecule type" value="Genomic_DNA"/>
</dbReference>
<feature type="domain" description="Spore coat protein U/FanG" evidence="2">
    <location>
        <begin position="14"/>
        <end position="157"/>
    </location>
</feature>
<feature type="domain" description="Spore coat protein U/FanG" evidence="2">
    <location>
        <begin position="186"/>
        <end position="316"/>
    </location>
</feature>
<keyword evidence="3" id="KW-0167">Capsid protein</keyword>
<dbReference type="Proteomes" id="UP000565286">
    <property type="component" value="Unassembled WGS sequence"/>
</dbReference>
<keyword evidence="3" id="KW-0946">Virion</keyword>
<sequence length="319" mass="32984">MKIVGIFIAVLMFLSASPAFAVTCSFTMTDMNFGWVNLTSNAAVNTTGTMKATCSNPLSGGNNLSIRICVNINAGTGGQASGERQMKFGSAPLKFQLHQDALRSIRWGSVLQPELGSAMAIDMVLPLEPLLGTATMTVYGRISASQASAVKGQYSSSFAGAETSVTYAPYTVMAPLCSAMTQNATTVPFNVTATVEPTCVVSAQTLNFGTHTNLVTAVDATGAISLTCTANLPYAVSLNGGLSNASPASRKMVRPNGSITYGLYTNAARSNPWGSGVGQTVSGTGNGTAQSLSVYGRVPAQTTPMTGLYSDTVVVTVNY</sequence>
<keyword evidence="4" id="KW-1185">Reference proteome</keyword>
<dbReference type="AlphaFoldDB" id="A0A7W6CCZ0"/>
<dbReference type="InterPro" id="IPR053167">
    <property type="entry name" value="Spore_coat_component"/>
</dbReference>
<dbReference type="Pfam" id="PF05229">
    <property type="entry name" value="SCPU"/>
    <property type="match status" value="2"/>
</dbReference>